<dbReference type="PANTHER" id="PTHR35788">
    <property type="entry name" value="EXPORTED PROTEIN-RELATED"/>
    <property type="match status" value="1"/>
</dbReference>
<dbReference type="Proteomes" id="UP001237292">
    <property type="component" value="Chromosome"/>
</dbReference>
<gene>
    <name evidence="1" type="ORF">QL104_11715</name>
</gene>
<dbReference type="RefSeq" id="WP_103326265.1">
    <property type="nucleotide sequence ID" value="NZ_CP133164.1"/>
</dbReference>
<dbReference type="InterPro" id="IPR052913">
    <property type="entry name" value="Glycopeptide_resist_protein"/>
</dbReference>
<evidence type="ECO:0000313" key="1">
    <source>
        <dbReference type="EMBL" id="WMN20018.1"/>
    </source>
</evidence>
<sequence length="272" mass="31308">MKPLSSYHPLLYWLRVRQKRLARSLAWRFSGRRYARPVADSPRLPYRYIKHTSKLIRTLGDCDLALQHNKVINLRLAVACIDGVRIGPGEYFSFCQLVGRPSRARGFVEGMELSFGEARSGIGGGICQLSNLIHWMAIHSPLQVVERANHSFDPFPDEGRVLPFGSGAAIFYNYIDLVLHNPGPHAFQLKLHVGAHQLEGELLCEQPRGYRYHVYQQGHRFVREGGRVFRENQIWRDIRTKGQDCELVRQECLYRNRVVVKYPVADDLLEQA</sequence>
<dbReference type="EMBL" id="CP133164">
    <property type="protein sequence ID" value="WMN20018.1"/>
    <property type="molecule type" value="Genomic_DNA"/>
</dbReference>
<dbReference type="InterPro" id="IPR007391">
    <property type="entry name" value="Vancomycin_resist_VanW"/>
</dbReference>
<protein>
    <submittedName>
        <fullName evidence="1">VanW family protein</fullName>
    </submittedName>
</protein>
<keyword evidence="2" id="KW-1185">Reference proteome</keyword>
<evidence type="ECO:0000313" key="2">
    <source>
        <dbReference type="Proteomes" id="UP001237292"/>
    </source>
</evidence>
<reference evidence="1 2" key="1">
    <citation type="journal article" date="2023" name="Access Microbiol">
        <title>The genome of a steinernematid-associated Pseudomonas piscis bacterium encodes the biosynthesis of insect toxins.</title>
        <authorList>
            <person name="Awori R.M."/>
            <person name="Hendre P."/>
            <person name="Amugune N.O."/>
        </authorList>
    </citation>
    <scope>NUCLEOTIDE SEQUENCE [LARGE SCALE GENOMIC DNA]</scope>
    <source>
        <strain evidence="1 2">75</strain>
    </source>
</reference>
<dbReference type="Pfam" id="PF04294">
    <property type="entry name" value="VanW"/>
    <property type="match status" value="1"/>
</dbReference>
<organism evidence="1 2">
    <name type="scientific">Pseudomonas piscis</name>
    <dbReference type="NCBI Taxonomy" id="2614538"/>
    <lineage>
        <taxon>Bacteria</taxon>
        <taxon>Pseudomonadati</taxon>
        <taxon>Pseudomonadota</taxon>
        <taxon>Gammaproteobacteria</taxon>
        <taxon>Pseudomonadales</taxon>
        <taxon>Pseudomonadaceae</taxon>
        <taxon>Pseudomonas</taxon>
    </lineage>
</organism>
<accession>A0ABY9NN66</accession>
<name>A0ABY9NN66_9PSED</name>
<dbReference type="PANTHER" id="PTHR35788:SF1">
    <property type="entry name" value="EXPORTED PROTEIN"/>
    <property type="match status" value="1"/>
</dbReference>
<proteinExistence type="predicted"/>